<feature type="transmembrane region" description="Helical" evidence="6">
    <location>
        <begin position="683"/>
        <end position="705"/>
    </location>
</feature>
<reference evidence="8 9" key="1">
    <citation type="submission" date="2017-06" db="EMBL/GenBank/DDBJ databases">
        <authorList>
            <person name="Kim H.J."/>
            <person name="Triplett B.A."/>
        </authorList>
    </citation>
    <scope>NUCLEOTIDE SEQUENCE [LARGE SCALE GENOMIC DNA]</scope>
    <source>
        <strain evidence="8 9">CGMCC 4.1858</strain>
    </source>
</reference>
<dbReference type="RefSeq" id="WP_089224719.1">
    <property type="nucleotide sequence ID" value="NZ_FZOF01000007.1"/>
</dbReference>
<feature type="transmembrane region" description="Helical" evidence="6">
    <location>
        <begin position="345"/>
        <end position="362"/>
    </location>
</feature>
<accession>A0A239GAL8</accession>
<dbReference type="InterPro" id="IPR003838">
    <property type="entry name" value="ABC3_permease_C"/>
</dbReference>
<evidence type="ECO:0000256" key="4">
    <source>
        <dbReference type="ARBA" id="ARBA00022989"/>
    </source>
</evidence>
<dbReference type="InterPro" id="IPR038766">
    <property type="entry name" value="Membrane_comp_ABC_pdt"/>
</dbReference>
<evidence type="ECO:0000256" key="2">
    <source>
        <dbReference type="ARBA" id="ARBA00022475"/>
    </source>
</evidence>
<dbReference type="PANTHER" id="PTHR30287:SF2">
    <property type="entry name" value="BLL1001 PROTEIN"/>
    <property type="match status" value="1"/>
</dbReference>
<keyword evidence="5 6" id="KW-0472">Membrane</keyword>
<dbReference type="EMBL" id="FZOF01000007">
    <property type="protein sequence ID" value="SNS65858.1"/>
    <property type="molecule type" value="Genomic_DNA"/>
</dbReference>
<organism evidence="8 9">
    <name type="scientific">Actinacidiphila glaucinigra</name>
    <dbReference type="NCBI Taxonomy" id="235986"/>
    <lineage>
        <taxon>Bacteria</taxon>
        <taxon>Bacillati</taxon>
        <taxon>Actinomycetota</taxon>
        <taxon>Actinomycetes</taxon>
        <taxon>Kitasatosporales</taxon>
        <taxon>Streptomycetaceae</taxon>
        <taxon>Actinacidiphila</taxon>
    </lineage>
</organism>
<feature type="transmembrane region" description="Helical" evidence="6">
    <location>
        <begin position="303"/>
        <end position="324"/>
    </location>
</feature>
<sequence>MSRRGAGGAPGRLRSALGDLGLGVRLAGSGGREGWIRTALTAVGVGLGVALLFLAAAVPNVLDAREGRGHARETPNFESEVSVRRGDATFLWLDAATEFRGDAVGGQLLRPDGPGAPPPPGVARIPGPGEMVVSPALRGLLDSPSGALLKERLGYRIIGTIADRGLLEPGELRFYAGSATLSRSGGAIRSAGYGHDPGSGRFDPRLVVLVALICVVLLVPVGVFVATAVRFGGDRRDRRLAALRLVGADVAMTRRIAAGEALFGAGLGLLVGAGLFLGASRLAGSVRLWGVSAFPADVAPDALPAGLIVVAILVGAVLVTQSALRSVVIEPLGVVRHAALRPRRLWWRLVAPVVGVGVLAWTGSAEEELGSGGVYPIVLGAVLVLVGLTGLLPWLVEAVVRRLRGGPVAWQLAVRRLQLSSGTASRAVSGITVAVAGAIALQMVFGGMQEDFASSSAPAAAGASSGRADVVRADFSVATPSGSAGVPALAERMAGELGRVGGVRRVVATVQSYVHRVDAGAGPGSVTTLTVAGCATLRSLASLPSCRDGDTFVARLRGSSGRAREANLLTDEVARPGGKFDLGGMSGGAEEDESWTLPESSRAVVAVPDPVGDVHDGILATPGALAGYGLPQASTSAYVAVGHGVADAGEQLRNAAARLDPALRVYGLVNVERDRQYSSVQTGLRIGGTLTVALIAAGMLVALIEQLRERRRLLSVLVAFGTRRRTLAWSVLWQTAVPVLAGTVVAILGGLVLGRVMLGIVVKPVRDWWVFLPYAGIGAAAVLVVTLLSLPALWRMMRADGLRTE</sequence>
<dbReference type="OrthoDB" id="3654456at2"/>
<gene>
    <name evidence="8" type="ORF">SAMN05216252_107295</name>
</gene>
<feature type="domain" description="ABC3 transporter permease C-terminal" evidence="7">
    <location>
        <begin position="688"/>
        <end position="798"/>
    </location>
</feature>
<name>A0A239GAL8_9ACTN</name>
<proteinExistence type="predicted"/>
<keyword evidence="9" id="KW-1185">Reference proteome</keyword>
<dbReference type="AlphaFoldDB" id="A0A239GAL8"/>
<feature type="transmembrane region" description="Helical" evidence="6">
    <location>
        <begin position="771"/>
        <end position="794"/>
    </location>
</feature>
<feature type="transmembrane region" description="Helical" evidence="6">
    <location>
        <begin position="726"/>
        <end position="751"/>
    </location>
</feature>
<feature type="domain" description="ABC3 transporter permease C-terminal" evidence="7">
    <location>
        <begin position="213"/>
        <end position="318"/>
    </location>
</feature>
<evidence type="ECO:0000256" key="5">
    <source>
        <dbReference type="ARBA" id="ARBA00023136"/>
    </source>
</evidence>
<feature type="transmembrane region" description="Helical" evidence="6">
    <location>
        <begin position="261"/>
        <end position="283"/>
    </location>
</feature>
<evidence type="ECO:0000256" key="1">
    <source>
        <dbReference type="ARBA" id="ARBA00004651"/>
    </source>
</evidence>
<feature type="transmembrane region" description="Helical" evidence="6">
    <location>
        <begin position="374"/>
        <end position="396"/>
    </location>
</feature>
<keyword evidence="4 6" id="KW-1133">Transmembrane helix</keyword>
<evidence type="ECO:0000313" key="8">
    <source>
        <dbReference type="EMBL" id="SNS65858.1"/>
    </source>
</evidence>
<keyword evidence="3 6" id="KW-0812">Transmembrane</keyword>
<comment type="subcellular location">
    <subcellularLocation>
        <location evidence="1">Cell membrane</location>
        <topology evidence="1">Multi-pass membrane protein</topology>
    </subcellularLocation>
</comment>
<dbReference type="Pfam" id="PF02687">
    <property type="entry name" value="FtsX"/>
    <property type="match status" value="2"/>
</dbReference>
<feature type="transmembrane region" description="Helical" evidence="6">
    <location>
        <begin position="206"/>
        <end position="229"/>
    </location>
</feature>
<dbReference type="GO" id="GO:0005886">
    <property type="term" value="C:plasma membrane"/>
    <property type="evidence" value="ECO:0007669"/>
    <property type="project" value="UniProtKB-SubCell"/>
</dbReference>
<evidence type="ECO:0000256" key="3">
    <source>
        <dbReference type="ARBA" id="ARBA00022692"/>
    </source>
</evidence>
<evidence type="ECO:0000259" key="7">
    <source>
        <dbReference type="Pfam" id="PF02687"/>
    </source>
</evidence>
<evidence type="ECO:0000313" key="9">
    <source>
        <dbReference type="Proteomes" id="UP000198280"/>
    </source>
</evidence>
<protein>
    <submittedName>
        <fullName evidence="8">FtsX-like permease family protein</fullName>
    </submittedName>
</protein>
<feature type="transmembrane region" description="Helical" evidence="6">
    <location>
        <begin position="424"/>
        <end position="445"/>
    </location>
</feature>
<evidence type="ECO:0000256" key="6">
    <source>
        <dbReference type="SAM" id="Phobius"/>
    </source>
</evidence>
<keyword evidence="2" id="KW-1003">Cell membrane</keyword>
<dbReference type="PANTHER" id="PTHR30287">
    <property type="entry name" value="MEMBRANE COMPONENT OF PREDICTED ABC SUPERFAMILY METABOLITE UPTAKE TRANSPORTER"/>
    <property type="match status" value="1"/>
</dbReference>
<dbReference type="Proteomes" id="UP000198280">
    <property type="component" value="Unassembled WGS sequence"/>
</dbReference>
<feature type="transmembrane region" description="Helical" evidence="6">
    <location>
        <begin position="35"/>
        <end position="58"/>
    </location>
</feature>